<dbReference type="GO" id="GO:0006412">
    <property type="term" value="P:translation"/>
    <property type="evidence" value="ECO:0007669"/>
    <property type="project" value="InterPro"/>
</dbReference>
<feature type="region of interest" description="Disordered" evidence="5">
    <location>
        <begin position="569"/>
        <end position="717"/>
    </location>
</feature>
<name>A0A8I3AG28_9AGAM</name>
<dbReference type="FunFam" id="3.30.230.10:FF:000007">
    <property type="entry name" value="40S ribosomal protein S16"/>
    <property type="match status" value="1"/>
</dbReference>
<evidence type="ECO:0000256" key="2">
    <source>
        <dbReference type="ARBA" id="ARBA00022980"/>
    </source>
</evidence>
<evidence type="ECO:0000256" key="3">
    <source>
        <dbReference type="ARBA" id="ARBA00023274"/>
    </source>
</evidence>
<dbReference type="SUPFAM" id="SSF54211">
    <property type="entry name" value="Ribosomal protein S5 domain 2-like"/>
    <property type="match status" value="1"/>
</dbReference>
<accession>A0A8I3AG28</accession>
<evidence type="ECO:0000256" key="4">
    <source>
        <dbReference type="RuleBase" id="RU003815"/>
    </source>
</evidence>
<sequence>MLAQADLIHCRSPQPRIFEMSSQKAVQTFGKKKTATAVAHAKEGRGLIRINGSPINLVQPEILRFKIYEPILVMGEESFTPLDIRVRVKGGGHTSQVYAIRQAIAKAVVAYYSKYIDAYSAMELKKKLVAYDRTLLIADPRRMEPKTFGGPGARARRQKRSVIFVWYHHVILFDTLLCHESVHAIKLYDRPYVVCLLYRAESRAMSRVGPPAWVRRMTGPSMDTLLELSSTQSSAQHQSVLVNAQGNPFKINLQAVELEGRPRLVRTLKSAGALVVSNAKEAAIILVDSTTESGKRLIRTWGHSKVVLEHTWARASVDVGRPLLEADNWGGAMTIDDGKPVTIDGVVVDQDELDEVEALVTNPLPTPRVTPVDPTSQRPENAVANHSDVTRSESNTSVIHVLGPPPPGPPPAQPSMVHATLSEEPMADIQDDTPPLQNSPPLPAAQPLPYLQPTLFAQPSQPQNTYAYAPFTTQQAYPSSQPQMVPTQPFSHTPFPSSQPQIVHAPSVPHTPLPSVQPPMAQMTSNTTPLNGLNFQTPNLATIMTIMEVVRHMDHSSWFGQNQVPVSQPPVNPMFSTQPLATSAPAPSIPASRATGRFESPRVDAPLPSSQDHLSDTASSSRKRGSVTDVSEDRSMRRKSRIKLARYSPDDLSTLSISRKRPPAVKPTNPPPKRLRKGKEKAISTDSSDHSEVDELMETSDGSYSTRSSASPPAQSRNIIARKKHGEIFLSGSGQPLRFFVQVDLHGRHTVVTNIKKNKGKIVNNIGDADYLILFTRSDTFQGLLNEAIALGKAPILAAFVTDCIEEGALLDESDYVMESVKKVTGLKRGRQNAFSIKVETPITLPLKTQVAKPRSSTTDESRKSKGSPPKSSTDKRSKKVPRPAQSKSANEKGEDSTASRPPTPPPASTRRLMKSGRYLFTEEEDEYVLRIARHHLTRDSTISNTALVHKIYEQLPHHTAASWAGHIDKKLKGAVEDIRKRANIANRKRAAAAIAAANQSVPQGLVNEGMPSGRILDTSKGNGDLFNPGQPSREDLEREDFDVITHFFASGGGDDDDDERVWQELEKHRQCRSASSWPEYYAAHEKQVYARIEELMNERASD</sequence>
<dbReference type="Proteomes" id="UP000683000">
    <property type="component" value="Unassembled WGS sequence"/>
</dbReference>
<feature type="compositionally biased region" description="Pro residues" evidence="5">
    <location>
        <begin position="437"/>
        <end position="446"/>
    </location>
</feature>
<reference evidence="6" key="1">
    <citation type="submission" date="2021-03" db="EMBL/GenBank/DDBJ databases">
        <title>Evolutionary innovations through gain and loss of genes in the ectomycorrhizal Boletales.</title>
        <authorList>
            <person name="Wu G."/>
            <person name="Miyauchi S."/>
            <person name="Morin E."/>
            <person name="Yang Z.-L."/>
            <person name="Xu J."/>
            <person name="Martin F.M."/>
        </authorList>
    </citation>
    <scope>NUCLEOTIDE SEQUENCE</scope>
    <source>
        <strain evidence="6">BR01</strain>
    </source>
</reference>
<feature type="compositionally biased region" description="Basic and acidic residues" evidence="5">
    <location>
        <begin position="680"/>
        <end position="693"/>
    </location>
</feature>
<dbReference type="InterPro" id="IPR020568">
    <property type="entry name" value="Ribosomal_Su5_D2-typ_SF"/>
</dbReference>
<comment type="caution">
    <text evidence="6">The sequence shown here is derived from an EMBL/GenBank/DDBJ whole genome shotgun (WGS) entry which is preliminary data.</text>
</comment>
<dbReference type="GO" id="GO:0022627">
    <property type="term" value="C:cytosolic small ribosomal subunit"/>
    <property type="evidence" value="ECO:0007669"/>
    <property type="project" value="TreeGrafter"/>
</dbReference>
<keyword evidence="7" id="KW-1185">Reference proteome</keyword>
<dbReference type="Pfam" id="PF00380">
    <property type="entry name" value="Ribosomal_S9"/>
    <property type="match status" value="1"/>
</dbReference>
<organism evidence="6 7">
    <name type="scientific">Boletus reticuloceps</name>
    <dbReference type="NCBI Taxonomy" id="495285"/>
    <lineage>
        <taxon>Eukaryota</taxon>
        <taxon>Fungi</taxon>
        <taxon>Dikarya</taxon>
        <taxon>Basidiomycota</taxon>
        <taxon>Agaricomycotina</taxon>
        <taxon>Agaricomycetes</taxon>
        <taxon>Agaricomycetidae</taxon>
        <taxon>Boletales</taxon>
        <taxon>Boletineae</taxon>
        <taxon>Boletaceae</taxon>
        <taxon>Boletoideae</taxon>
        <taxon>Boletus</taxon>
    </lineage>
</organism>
<protein>
    <submittedName>
        <fullName evidence="6">Ribosomal protein S9/S16-domain-containing protein</fullName>
    </submittedName>
</protein>
<feature type="region of interest" description="Disordered" evidence="5">
    <location>
        <begin position="428"/>
        <end position="448"/>
    </location>
</feature>
<evidence type="ECO:0000313" key="6">
    <source>
        <dbReference type="EMBL" id="KAG6381125.1"/>
    </source>
</evidence>
<keyword evidence="2 4" id="KW-0689">Ribosomal protein</keyword>
<dbReference type="GO" id="GO:0000462">
    <property type="term" value="P:maturation of SSU-rRNA from tricistronic rRNA transcript (SSU-rRNA, 5.8S rRNA, LSU-rRNA)"/>
    <property type="evidence" value="ECO:0007669"/>
    <property type="project" value="TreeGrafter"/>
</dbReference>
<evidence type="ECO:0000256" key="5">
    <source>
        <dbReference type="SAM" id="MobiDB-lite"/>
    </source>
</evidence>
<evidence type="ECO:0000256" key="1">
    <source>
        <dbReference type="ARBA" id="ARBA00005251"/>
    </source>
</evidence>
<dbReference type="InterPro" id="IPR036420">
    <property type="entry name" value="BRCT_dom_sf"/>
</dbReference>
<feature type="region of interest" description="Disordered" evidence="5">
    <location>
        <begin position="846"/>
        <end position="914"/>
    </location>
</feature>
<dbReference type="EMBL" id="JAGFBS010000002">
    <property type="protein sequence ID" value="KAG6381125.1"/>
    <property type="molecule type" value="Genomic_DNA"/>
</dbReference>
<dbReference type="Gene3D" id="1.10.10.60">
    <property type="entry name" value="Homeodomain-like"/>
    <property type="match status" value="1"/>
</dbReference>
<dbReference type="OrthoDB" id="3267102at2759"/>
<dbReference type="PANTHER" id="PTHR21569">
    <property type="entry name" value="RIBOSOMAL PROTEIN S9"/>
    <property type="match status" value="1"/>
</dbReference>
<feature type="compositionally biased region" description="Low complexity" evidence="5">
    <location>
        <begin position="581"/>
        <end position="594"/>
    </location>
</feature>
<comment type="similarity">
    <text evidence="1 4">Belongs to the universal ribosomal protein uS9 family.</text>
</comment>
<feature type="compositionally biased region" description="Polar residues" evidence="5">
    <location>
        <begin position="700"/>
        <end position="717"/>
    </location>
</feature>
<dbReference type="PANTHER" id="PTHR21569:SF16">
    <property type="entry name" value="RIBOSOMAL PROTEIN S16"/>
    <property type="match status" value="1"/>
</dbReference>
<evidence type="ECO:0000313" key="7">
    <source>
        <dbReference type="Proteomes" id="UP000683000"/>
    </source>
</evidence>
<feature type="region of interest" description="Disordered" evidence="5">
    <location>
        <begin position="363"/>
        <end position="416"/>
    </location>
</feature>
<dbReference type="InterPro" id="IPR000754">
    <property type="entry name" value="Ribosomal_uS9"/>
</dbReference>
<dbReference type="SUPFAM" id="SSF52113">
    <property type="entry name" value="BRCT domain"/>
    <property type="match status" value="1"/>
</dbReference>
<feature type="compositionally biased region" description="Polar residues" evidence="5">
    <location>
        <begin position="608"/>
        <end position="620"/>
    </location>
</feature>
<dbReference type="Gene3D" id="3.30.230.10">
    <property type="match status" value="1"/>
</dbReference>
<dbReference type="AlphaFoldDB" id="A0A8I3AG28"/>
<dbReference type="Gene3D" id="3.40.50.10190">
    <property type="entry name" value="BRCT domain"/>
    <property type="match status" value="1"/>
</dbReference>
<dbReference type="GO" id="GO:0003735">
    <property type="term" value="F:structural constituent of ribosome"/>
    <property type="evidence" value="ECO:0007669"/>
    <property type="project" value="InterPro"/>
</dbReference>
<gene>
    <name evidence="6" type="ORF">JVT61DRAFT_5523</name>
</gene>
<dbReference type="InterPro" id="IPR014721">
    <property type="entry name" value="Ribsml_uS5_D2-typ_fold_subgr"/>
</dbReference>
<proteinExistence type="inferred from homology"/>
<dbReference type="PROSITE" id="PS00360">
    <property type="entry name" value="RIBOSOMAL_S9"/>
    <property type="match status" value="1"/>
</dbReference>
<keyword evidence="3 4" id="KW-0687">Ribonucleoprotein</keyword>
<dbReference type="InterPro" id="IPR020574">
    <property type="entry name" value="Ribosomal_uS9_CS"/>
</dbReference>
<dbReference type="GO" id="GO:0003723">
    <property type="term" value="F:RNA binding"/>
    <property type="evidence" value="ECO:0007669"/>
    <property type="project" value="TreeGrafter"/>
</dbReference>
<feature type="compositionally biased region" description="Pro residues" evidence="5">
    <location>
        <begin position="403"/>
        <end position="413"/>
    </location>
</feature>